<evidence type="ECO:0000313" key="3">
    <source>
        <dbReference type="Proteomes" id="UP001497623"/>
    </source>
</evidence>
<accession>A0AAV2S8L0</accession>
<dbReference type="Gene3D" id="1.10.510.10">
    <property type="entry name" value="Transferase(Phosphotransferase) domain 1"/>
    <property type="match status" value="1"/>
</dbReference>
<keyword evidence="3" id="KW-1185">Reference proteome</keyword>
<protein>
    <recommendedName>
        <fullName evidence="1">Protein kinase domain-containing protein</fullName>
    </recommendedName>
</protein>
<feature type="domain" description="Protein kinase" evidence="1">
    <location>
        <begin position="1"/>
        <end position="137"/>
    </location>
</feature>
<gene>
    <name evidence="2" type="ORF">MNOR_LOCUS33567</name>
</gene>
<name>A0AAV2S8L0_MEGNR</name>
<dbReference type="PANTHER" id="PTHR23257">
    <property type="entry name" value="SERINE-THREONINE PROTEIN KINASE"/>
    <property type="match status" value="1"/>
</dbReference>
<reference evidence="2 3" key="1">
    <citation type="submission" date="2024-05" db="EMBL/GenBank/DDBJ databases">
        <authorList>
            <person name="Wallberg A."/>
        </authorList>
    </citation>
    <scope>NUCLEOTIDE SEQUENCE [LARGE SCALE GENOMIC DNA]</scope>
</reference>
<dbReference type="Proteomes" id="UP001497623">
    <property type="component" value="Unassembled WGS sequence"/>
</dbReference>
<proteinExistence type="predicted"/>
<dbReference type="GO" id="GO:0007165">
    <property type="term" value="P:signal transduction"/>
    <property type="evidence" value="ECO:0007669"/>
    <property type="project" value="TreeGrafter"/>
</dbReference>
<organism evidence="2 3">
    <name type="scientific">Meganyctiphanes norvegica</name>
    <name type="common">Northern krill</name>
    <name type="synonym">Thysanopoda norvegica</name>
    <dbReference type="NCBI Taxonomy" id="48144"/>
    <lineage>
        <taxon>Eukaryota</taxon>
        <taxon>Metazoa</taxon>
        <taxon>Ecdysozoa</taxon>
        <taxon>Arthropoda</taxon>
        <taxon>Crustacea</taxon>
        <taxon>Multicrustacea</taxon>
        <taxon>Malacostraca</taxon>
        <taxon>Eumalacostraca</taxon>
        <taxon>Eucarida</taxon>
        <taxon>Euphausiacea</taxon>
        <taxon>Euphausiidae</taxon>
        <taxon>Meganyctiphanes</taxon>
    </lineage>
</organism>
<dbReference type="SUPFAM" id="SSF56112">
    <property type="entry name" value="Protein kinase-like (PK-like)"/>
    <property type="match status" value="1"/>
</dbReference>
<dbReference type="InterPro" id="IPR011009">
    <property type="entry name" value="Kinase-like_dom_sf"/>
</dbReference>
<dbReference type="GO" id="GO:0004672">
    <property type="term" value="F:protein kinase activity"/>
    <property type="evidence" value="ECO:0007669"/>
    <property type="project" value="InterPro"/>
</dbReference>
<feature type="non-terminal residue" evidence="2">
    <location>
        <position position="1"/>
    </location>
</feature>
<dbReference type="Pfam" id="PF00069">
    <property type="entry name" value="Pkinase"/>
    <property type="match status" value="1"/>
</dbReference>
<comment type="caution">
    <text evidence="2">The sequence shown here is derived from an EMBL/GenBank/DDBJ whole genome shotgun (WGS) entry which is preliminary data.</text>
</comment>
<dbReference type="GO" id="GO:0005524">
    <property type="term" value="F:ATP binding"/>
    <property type="evidence" value="ECO:0007669"/>
    <property type="project" value="InterPro"/>
</dbReference>
<evidence type="ECO:0000313" key="2">
    <source>
        <dbReference type="EMBL" id="CAL4167163.1"/>
    </source>
</evidence>
<dbReference type="InterPro" id="IPR050167">
    <property type="entry name" value="Ser_Thr_protein_kinase"/>
</dbReference>
<sequence>SNALIAYDGTVKIGDFGCCSPTNDNMGEPVVGTVAYQAPEVLVKGCGTYASDIFSLGVTIWHLVVGKFPYFGIHPHIVLYQVTRLNQRPNSLQCSSQRPTSLLEDLLLRIAERCWATDPKARPTSPALCRSLAALYLSPAM</sequence>
<dbReference type="EMBL" id="CAXKWB010048745">
    <property type="protein sequence ID" value="CAL4167163.1"/>
    <property type="molecule type" value="Genomic_DNA"/>
</dbReference>
<dbReference type="PROSITE" id="PS50011">
    <property type="entry name" value="PROTEIN_KINASE_DOM"/>
    <property type="match status" value="1"/>
</dbReference>
<evidence type="ECO:0000259" key="1">
    <source>
        <dbReference type="PROSITE" id="PS50011"/>
    </source>
</evidence>
<dbReference type="InterPro" id="IPR000719">
    <property type="entry name" value="Prot_kinase_dom"/>
</dbReference>
<dbReference type="GO" id="GO:0005737">
    <property type="term" value="C:cytoplasm"/>
    <property type="evidence" value="ECO:0007669"/>
    <property type="project" value="TreeGrafter"/>
</dbReference>
<dbReference type="AlphaFoldDB" id="A0AAV2S8L0"/>